<evidence type="ECO:0000256" key="10">
    <source>
        <dbReference type="RuleBase" id="RU365087"/>
    </source>
</evidence>
<proteinExistence type="inferred from homology"/>
<dbReference type="EMBL" id="JPMD01000045">
    <property type="protein sequence ID" value="KEZ85101.1"/>
    <property type="molecule type" value="Genomic_DNA"/>
</dbReference>
<dbReference type="GO" id="GO:0009306">
    <property type="term" value="P:protein secretion"/>
    <property type="evidence" value="ECO:0007669"/>
    <property type="project" value="UniProtKB-UniRule"/>
</dbReference>
<dbReference type="RefSeq" id="WP_035135246.1">
    <property type="nucleotide sequence ID" value="NZ_JBQHQR010000005.1"/>
</dbReference>
<evidence type="ECO:0000256" key="2">
    <source>
        <dbReference type="ARBA" id="ARBA00008445"/>
    </source>
</evidence>
<dbReference type="GO" id="GO:0065002">
    <property type="term" value="P:intracellular protein transmembrane transport"/>
    <property type="evidence" value="ECO:0007669"/>
    <property type="project" value="TreeGrafter"/>
</dbReference>
<feature type="transmembrane region" description="Helical" evidence="10">
    <location>
        <begin position="53"/>
        <end position="76"/>
    </location>
</feature>
<evidence type="ECO:0000256" key="8">
    <source>
        <dbReference type="ARBA" id="ARBA00023010"/>
    </source>
</evidence>
<keyword evidence="3 10" id="KW-0813">Transport</keyword>
<protein>
    <recommendedName>
        <fullName evidence="10">Protein-export membrane protein SecG</fullName>
    </recommendedName>
</protein>
<comment type="function">
    <text evidence="10">Involved in protein export. Participates in an early event of protein translocation.</text>
</comment>
<dbReference type="STRING" id="318464.IO99_16725"/>
<evidence type="ECO:0000313" key="11">
    <source>
        <dbReference type="EMBL" id="KEZ85101.1"/>
    </source>
</evidence>
<reference evidence="12" key="2">
    <citation type="submission" date="2019-04" db="EMBL/GenBank/DDBJ databases">
        <title>Evolution of Biomass-Degrading Anaerobic Consortia Revealed by Metagenomics.</title>
        <authorList>
            <person name="Peng X."/>
        </authorList>
    </citation>
    <scope>NUCLEOTIDE SEQUENCE</scope>
    <source>
        <strain evidence="12">SIG254</strain>
    </source>
</reference>
<comment type="caution">
    <text evidence="10">Lacks conserved residue(s) required for the propagation of feature annotation.</text>
</comment>
<dbReference type="eggNOG" id="COG1314">
    <property type="taxonomic scope" value="Bacteria"/>
</dbReference>
<evidence type="ECO:0000256" key="4">
    <source>
        <dbReference type="ARBA" id="ARBA00022475"/>
    </source>
</evidence>
<keyword evidence="7 10" id="KW-1133">Transmembrane helix</keyword>
<evidence type="ECO:0000256" key="9">
    <source>
        <dbReference type="ARBA" id="ARBA00023136"/>
    </source>
</evidence>
<comment type="subcellular location">
    <subcellularLocation>
        <location evidence="1 10">Cell membrane</location>
        <topology evidence="1 10">Multi-pass membrane protein</topology>
    </subcellularLocation>
</comment>
<dbReference type="NCBIfam" id="TIGR00810">
    <property type="entry name" value="secG"/>
    <property type="match status" value="1"/>
</dbReference>
<evidence type="ECO:0000256" key="6">
    <source>
        <dbReference type="ARBA" id="ARBA00022927"/>
    </source>
</evidence>
<dbReference type="Pfam" id="PF03840">
    <property type="entry name" value="SecG"/>
    <property type="match status" value="1"/>
</dbReference>
<comment type="caution">
    <text evidence="11">The sequence shown here is derived from an EMBL/GenBank/DDBJ whole genome shotgun (WGS) entry which is preliminary data.</text>
</comment>
<keyword evidence="4 10" id="KW-1003">Cell membrane</keyword>
<dbReference type="InterPro" id="IPR004692">
    <property type="entry name" value="SecG"/>
</dbReference>
<evidence type="ECO:0000256" key="1">
    <source>
        <dbReference type="ARBA" id="ARBA00004651"/>
    </source>
</evidence>
<keyword evidence="6 10" id="KW-0653">Protein transport</keyword>
<dbReference type="PANTHER" id="PTHR34182:SF1">
    <property type="entry name" value="PROTEIN-EXPORT MEMBRANE PROTEIN SECG"/>
    <property type="match status" value="1"/>
</dbReference>
<keyword evidence="13" id="KW-1185">Reference proteome</keyword>
<name>A0A084J817_9CLOT</name>
<dbReference type="GO" id="GO:0005886">
    <property type="term" value="C:plasma membrane"/>
    <property type="evidence" value="ECO:0007669"/>
    <property type="project" value="UniProtKB-SubCell"/>
</dbReference>
<dbReference type="PANTHER" id="PTHR34182">
    <property type="entry name" value="PROTEIN-EXPORT MEMBRANE PROTEIN SECG"/>
    <property type="match status" value="1"/>
</dbReference>
<evidence type="ECO:0000256" key="7">
    <source>
        <dbReference type="ARBA" id="ARBA00022989"/>
    </source>
</evidence>
<dbReference type="Proteomes" id="UP000768462">
    <property type="component" value="Unassembled WGS sequence"/>
</dbReference>
<gene>
    <name evidence="12" type="primary">secG</name>
    <name evidence="12" type="ORF">E7215_12925</name>
    <name evidence="11" type="ORF">IO99_16725</name>
</gene>
<reference evidence="11 13" key="1">
    <citation type="submission" date="2014-07" db="EMBL/GenBank/DDBJ databases">
        <title>Draft genome of Clostridium sulfidigenes 113A isolated from sediments associated with methane hydrate from Krishna Godavari basin.</title>
        <authorList>
            <person name="Honkalas V.S."/>
            <person name="Dabir A.P."/>
            <person name="Arora P."/>
            <person name="Dhakephalkar P.K."/>
        </authorList>
    </citation>
    <scope>NUCLEOTIDE SEQUENCE [LARGE SCALE GENOMIC DNA]</scope>
    <source>
        <strain evidence="11 13">113A</strain>
    </source>
</reference>
<accession>A0A084J817</accession>
<dbReference type="GO" id="GO:0015450">
    <property type="term" value="F:protein-transporting ATPase activity"/>
    <property type="evidence" value="ECO:0007669"/>
    <property type="project" value="UniProtKB-UniRule"/>
</dbReference>
<evidence type="ECO:0000313" key="12">
    <source>
        <dbReference type="EMBL" id="MBE6061057.1"/>
    </source>
</evidence>
<dbReference type="Proteomes" id="UP000028542">
    <property type="component" value="Unassembled WGS sequence"/>
</dbReference>
<keyword evidence="5 10" id="KW-0812">Transmembrane</keyword>
<dbReference type="GO" id="GO:0043952">
    <property type="term" value="P:protein transport by the Sec complex"/>
    <property type="evidence" value="ECO:0007669"/>
    <property type="project" value="TreeGrafter"/>
</dbReference>
<organism evidence="11 13">
    <name type="scientific">Clostridium sulfidigenes</name>
    <dbReference type="NCBI Taxonomy" id="318464"/>
    <lineage>
        <taxon>Bacteria</taxon>
        <taxon>Bacillati</taxon>
        <taxon>Bacillota</taxon>
        <taxon>Clostridia</taxon>
        <taxon>Eubacteriales</taxon>
        <taxon>Clostridiaceae</taxon>
        <taxon>Clostridium</taxon>
    </lineage>
</organism>
<comment type="similarity">
    <text evidence="2 10">Belongs to the SecG family.</text>
</comment>
<dbReference type="AlphaFoldDB" id="A0A084J817"/>
<dbReference type="EMBL" id="SVCM01000148">
    <property type="protein sequence ID" value="MBE6061057.1"/>
    <property type="molecule type" value="Genomic_DNA"/>
</dbReference>
<keyword evidence="9 10" id="KW-0472">Membrane</keyword>
<keyword evidence="8 10" id="KW-0811">Translocation</keyword>
<evidence type="ECO:0000256" key="5">
    <source>
        <dbReference type="ARBA" id="ARBA00022692"/>
    </source>
</evidence>
<sequence length="77" mass="8047">MITALKVVIIISALTVILAISLQESKSSGLGGLVAGSSETFYSKNKTKTKESFLTKLTIVSAVVFAGSIIGINIFIL</sequence>
<evidence type="ECO:0000313" key="13">
    <source>
        <dbReference type="Proteomes" id="UP000028542"/>
    </source>
</evidence>
<evidence type="ECO:0000256" key="3">
    <source>
        <dbReference type="ARBA" id="ARBA00022448"/>
    </source>
</evidence>